<feature type="transmembrane region" description="Helical" evidence="8">
    <location>
        <begin position="563"/>
        <end position="591"/>
    </location>
</feature>
<evidence type="ECO:0000256" key="2">
    <source>
        <dbReference type="ARBA" id="ARBA00007935"/>
    </source>
</evidence>
<gene>
    <name evidence="9" type="ORF">DCC39_08125</name>
</gene>
<dbReference type="SUPFAM" id="SSF81345">
    <property type="entry name" value="ABC transporter involved in vitamin B12 uptake, BtuC"/>
    <property type="match status" value="2"/>
</dbReference>
<dbReference type="PANTHER" id="PTHR30472">
    <property type="entry name" value="FERRIC ENTEROBACTIN TRANSPORT SYSTEM PERMEASE PROTEIN"/>
    <property type="match status" value="1"/>
</dbReference>
<dbReference type="OrthoDB" id="9811721at2"/>
<evidence type="ECO:0000313" key="9">
    <source>
        <dbReference type="EMBL" id="PWA12038.1"/>
    </source>
</evidence>
<feature type="transmembrane region" description="Helical" evidence="8">
    <location>
        <begin position="603"/>
        <end position="627"/>
    </location>
</feature>
<comment type="similarity">
    <text evidence="2">Belongs to the binding-protein-dependent transport system permease family. FecCD subfamily.</text>
</comment>
<keyword evidence="3" id="KW-0813">Transport</keyword>
<proteinExistence type="inferred from homology"/>
<feature type="transmembrane region" description="Helical" evidence="8">
    <location>
        <begin position="115"/>
        <end position="133"/>
    </location>
</feature>
<protein>
    <submittedName>
        <fullName evidence="9">Iron ABC transporter permease</fullName>
    </submittedName>
</protein>
<dbReference type="CDD" id="cd06550">
    <property type="entry name" value="TM_ABC_iron-siderophores_like"/>
    <property type="match status" value="2"/>
</dbReference>
<feature type="transmembrane region" description="Helical" evidence="8">
    <location>
        <begin position="387"/>
        <end position="407"/>
    </location>
</feature>
<evidence type="ECO:0000256" key="8">
    <source>
        <dbReference type="SAM" id="Phobius"/>
    </source>
</evidence>
<evidence type="ECO:0000256" key="3">
    <source>
        <dbReference type="ARBA" id="ARBA00022448"/>
    </source>
</evidence>
<dbReference type="EMBL" id="QCZG01000013">
    <property type="protein sequence ID" value="PWA12038.1"/>
    <property type="molecule type" value="Genomic_DNA"/>
</dbReference>
<dbReference type="GO" id="GO:0033214">
    <property type="term" value="P:siderophore-iron import into cell"/>
    <property type="evidence" value="ECO:0007669"/>
    <property type="project" value="TreeGrafter"/>
</dbReference>
<dbReference type="InterPro" id="IPR037294">
    <property type="entry name" value="ABC_BtuC-like"/>
</dbReference>
<feature type="transmembrane region" description="Helical" evidence="8">
    <location>
        <begin position="303"/>
        <end position="322"/>
    </location>
</feature>
<feature type="transmembrane region" description="Helical" evidence="8">
    <location>
        <begin position="444"/>
        <end position="464"/>
    </location>
</feature>
<dbReference type="AlphaFoldDB" id="A0A2U1K508"/>
<organism evidence="9 10">
    <name type="scientific">Pueribacillus theae</name>
    <dbReference type="NCBI Taxonomy" id="2171751"/>
    <lineage>
        <taxon>Bacteria</taxon>
        <taxon>Bacillati</taxon>
        <taxon>Bacillota</taxon>
        <taxon>Bacilli</taxon>
        <taxon>Bacillales</taxon>
        <taxon>Bacillaceae</taxon>
        <taxon>Pueribacillus</taxon>
    </lineage>
</organism>
<dbReference type="Pfam" id="PF01032">
    <property type="entry name" value="FecCD"/>
    <property type="match status" value="2"/>
</dbReference>
<keyword evidence="7 8" id="KW-0472">Membrane</keyword>
<feature type="transmembrane region" description="Helical" evidence="8">
    <location>
        <begin position="145"/>
        <end position="167"/>
    </location>
</feature>
<dbReference type="PANTHER" id="PTHR30472:SF37">
    <property type="entry name" value="FE(3+) DICITRATE TRANSPORT SYSTEM PERMEASE PROTEIN FECD-RELATED"/>
    <property type="match status" value="1"/>
</dbReference>
<feature type="transmembrane region" description="Helical" evidence="8">
    <location>
        <begin position="58"/>
        <end position="78"/>
    </location>
</feature>
<feature type="transmembrane region" description="Helical" evidence="8">
    <location>
        <begin position="343"/>
        <end position="367"/>
    </location>
</feature>
<feature type="transmembrane region" description="Helical" evidence="8">
    <location>
        <begin position="473"/>
        <end position="492"/>
    </location>
</feature>
<feature type="transmembrane region" description="Helical" evidence="8">
    <location>
        <begin position="90"/>
        <end position="109"/>
    </location>
</feature>
<accession>A0A2U1K508</accession>
<evidence type="ECO:0000256" key="4">
    <source>
        <dbReference type="ARBA" id="ARBA00022475"/>
    </source>
</evidence>
<keyword evidence="5 8" id="KW-0812">Transmembrane</keyword>
<dbReference type="InterPro" id="IPR000522">
    <property type="entry name" value="ABC_transptr_permease_BtuC"/>
</dbReference>
<comment type="caution">
    <text evidence="9">The sequence shown here is derived from an EMBL/GenBank/DDBJ whole genome shotgun (WGS) entry which is preliminary data.</text>
</comment>
<keyword evidence="6 8" id="KW-1133">Transmembrane helix</keyword>
<name>A0A2U1K508_9BACI</name>
<feature type="transmembrane region" description="Helical" evidence="8">
    <location>
        <begin position="233"/>
        <end position="263"/>
    </location>
</feature>
<sequence>MSVFHWKSLCSLAGGFLILLIVSIIHLTQGQADYTFQQMFSEVWIEGRFQDIFLGLRLPRLVVGVLTGGALAVSGVILQTLTNNPLASASTLGINAGAFFFVVFSMIFFPNILGQYPFIVALFGAVFSTFLVLTLAGKTLDPVRVALTGMIVSLLFSSLTGALQLLFENETNGLFLWGSGTLIQLDWNGIQFSLPFIAVGTIAAIMIGKSLDVLSLGDDIARSLGQSIVKMKFFAWGIAVGLAAVTVSVVGPIGFIGLIAPHIVRLLGIRGHRNVIIHSFLWGSVLLISADVLARWIQPAEEFPVGAMTALIGAPWLMYLAYRTAKRQKRGEKSLGGTKRPVPLKWVIPLIAAGICTMFFISFSYSGASAWSPVSEWTSTIVWNFRIPRVITAFVIGVMLAISGVLLQGVLRNPLADASVLGITSMGGAGAMTLLILLPVLSYSWMPIGAIIGSALAIAIIIVISRKNNFQPILVALIGISVSAFGSALIQIMIVKSRLVVAAALVWLSGSTYAKGWEDVSLILILSVILIPIALYFTRPLDALSFGDDLAASHGLVVSKTRIWSLLIGVALSAVAVSIVGTIGFIGLLAPHAARRLVGYRHLPLMLVSGLLGGLLLVTADFISRVALAPKEIPSGLMVALIGTPYLLYLLRKIR</sequence>
<dbReference type="Proteomes" id="UP000245998">
    <property type="component" value="Unassembled WGS sequence"/>
</dbReference>
<feature type="transmembrane region" description="Helical" evidence="8">
    <location>
        <begin position="275"/>
        <end position="297"/>
    </location>
</feature>
<evidence type="ECO:0000256" key="7">
    <source>
        <dbReference type="ARBA" id="ARBA00023136"/>
    </source>
</evidence>
<evidence type="ECO:0000256" key="1">
    <source>
        <dbReference type="ARBA" id="ARBA00004651"/>
    </source>
</evidence>
<evidence type="ECO:0000256" key="5">
    <source>
        <dbReference type="ARBA" id="ARBA00022692"/>
    </source>
</evidence>
<keyword evidence="10" id="KW-1185">Reference proteome</keyword>
<dbReference type="GO" id="GO:0022857">
    <property type="term" value="F:transmembrane transporter activity"/>
    <property type="evidence" value="ECO:0007669"/>
    <property type="project" value="InterPro"/>
</dbReference>
<feature type="transmembrane region" description="Helical" evidence="8">
    <location>
        <begin position="498"/>
        <end position="514"/>
    </location>
</feature>
<comment type="subcellular location">
    <subcellularLocation>
        <location evidence="1">Cell membrane</location>
        <topology evidence="1">Multi-pass membrane protein</topology>
    </subcellularLocation>
</comment>
<keyword evidence="4" id="KW-1003">Cell membrane</keyword>
<dbReference type="GO" id="GO:0005886">
    <property type="term" value="C:plasma membrane"/>
    <property type="evidence" value="ECO:0007669"/>
    <property type="project" value="UniProtKB-SubCell"/>
</dbReference>
<evidence type="ECO:0000256" key="6">
    <source>
        <dbReference type="ARBA" id="ARBA00022989"/>
    </source>
</evidence>
<evidence type="ECO:0000313" key="10">
    <source>
        <dbReference type="Proteomes" id="UP000245998"/>
    </source>
</evidence>
<reference evidence="9 10" key="1">
    <citation type="submission" date="2018-04" db="EMBL/GenBank/DDBJ databases">
        <title>Camelliibacillus theae gen. nov., sp. nov., isolated from Pu'er tea.</title>
        <authorList>
            <person name="Niu L."/>
        </authorList>
    </citation>
    <scope>NUCLEOTIDE SEQUENCE [LARGE SCALE GENOMIC DNA]</scope>
    <source>
        <strain evidence="9 10">T8</strain>
    </source>
</reference>
<feature type="transmembrane region" description="Helical" evidence="8">
    <location>
        <begin position="419"/>
        <end position="438"/>
    </location>
</feature>
<feature type="transmembrane region" description="Helical" evidence="8">
    <location>
        <begin position="521"/>
        <end position="538"/>
    </location>
</feature>
<feature type="transmembrane region" description="Helical" evidence="8">
    <location>
        <begin position="633"/>
        <end position="651"/>
    </location>
</feature>
<dbReference type="Gene3D" id="1.10.3470.10">
    <property type="entry name" value="ABC transporter involved in vitamin B12 uptake, BtuC"/>
    <property type="match status" value="2"/>
</dbReference>